<dbReference type="GO" id="GO:0020037">
    <property type="term" value="F:heme binding"/>
    <property type="evidence" value="ECO:0007669"/>
    <property type="project" value="UniProtKB-UniRule"/>
</dbReference>
<dbReference type="Gene3D" id="3.40.50.80">
    <property type="entry name" value="Nucleotide-binding domain of ferredoxin-NADP reductase (FNR) module"/>
    <property type="match status" value="1"/>
</dbReference>
<dbReference type="InterPro" id="IPR039261">
    <property type="entry name" value="FNR_nucleotide-bd"/>
</dbReference>
<dbReference type="InterPro" id="IPR003097">
    <property type="entry name" value="CysJ-like_FAD-binding"/>
</dbReference>
<gene>
    <name evidence="21" type="ORF">P168DRAFT_323448</name>
</gene>
<dbReference type="InterPro" id="IPR017927">
    <property type="entry name" value="FAD-bd_FR_type"/>
</dbReference>
<evidence type="ECO:0000256" key="5">
    <source>
        <dbReference type="ARBA" id="ARBA00022630"/>
    </source>
</evidence>
<dbReference type="InterPro" id="IPR001128">
    <property type="entry name" value="Cyt_P450"/>
</dbReference>
<keyword evidence="10 16" id="KW-0249">Electron transport</keyword>
<dbReference type="RefSeq" id="XP_024696882.1">
    <property type="nucleotide sequence ID" value="XM_024840691.1"/>
</dbReference>
<dbReference type="GO" id="GO:0050660">
    <property type="term" value="F:flavin adenine dinucleotide binding"/>
    <property type="evidence" value="ECO:0007669"/>
    <property type="project" value="TreeGrafter"/>
</dbReference>
<comment type="caution">
    <text evidence="21">The sequence shown here is derived from an EMBL/GenBank/DDBJ whole genome shotgun (WGS) entry which is preliminary data.</text>
</comment>
<keyword evidence="12 16" id="KW-0408">Iron</keyword>
<organism evidence="21 22">
    <name type="scientific">Aspergillus campestris (strain IBT 28561)</name>
    <dbReference type="NCBI Taxonomy" id="1392248"/>
    <lineage>
        <taxon>Eukaryota</taxon>
        <taxon>Fungi</taxon>
        <taxon>Dikarya</taxon>
        <taxon>Ascomycota</taxon>
        <taxon>Pezizomycotina</taxon>
        <taxon>Eurotiomycetes</taxon>
        <taxon>Eurotiomycetidae</taxon>
        <taxon>Eurotiales</taxon>
        <taxon>Aspergillaceae</taxon>
        <taxon>Aspergillus</taxon>
        <taxon>Aspergillus subgen. Circumdati</taxon>
    </lineage>
</organism>
<dbReference type="PRINTS" id="PR00463">
    <property type="entry name" value="EP450I"/>
</dbReference>
<dbReference type="Pfam" id="PF00067">
    <property type="entry name" value="p450"/>
    <property type="match status" value="1"/>
</dbReference>
<dbReference type="GO" id="GO:0003958">
    <property type="term" value="F:NADPH-hemoprotein reductase activity"/>
    <property type="evidence" value="ECO:0007669"/>
    <property type="project" value="UniProtKB-UniRule"/>
</dbReference>
<evidence type="ECO:0000256" key="10">
    <source>
        <dbReference type="ARBA" id="ARBA00022982"/>
    </source>
</evidence>
<comment type="catalytic activity">
    <reaction evidence="14 16">
        <text>an organic molecule + reduced [NADPH--hemoprotein reductase] + O2 = an alcohol + oxidized [NADPH--hemoprotein reductase] + H2O + H(+)</text>
        <dbReference type="Rhea" id="RHEA:17149"/>
        <dbReference type="Rhea" id="RHEA-COMP:11964"/>
        <dbReference type="Rhea" id="RHEA-COMP:11965"/>
        <dbReference type="ChEBI" id="CHEBI:15377"/>
        <dbReference type="ChEBI" id="CHEBI:15378"/>
        <dbReference type="ChEBI" id="CHEBI:15379"/>
        <dbReference type="ChEBI" id="CHEBI:30879"/>
        <dbReference type="ChEBI" id="CHEBI:57618"/>
        <dbReference type="ChEBI" id="CHEBI:58210"/>
        <dbReference type="ChEBI" id="CHEBI:142491"/>
        <dbReference type="EC" id="1.14.14.1"/>
    </reaction>
</comment>
<dbReference type="Gene3D" id="1.20.990.10">
    <property type="entry name" value="NADPH-cytochrome p450 Reductase, Chain A, domain 3"/>
    <property type="match status" value="1"/>
</dbReference>
<keyword evidence="6 16" id="KW-0288">FMN</keyword>
<dbReference type="OrthoDB" id="1470350at2759"/>
<comment type="catalytic activity">
    <reaction evidence="15 16">
        <text>2 oxidized [cytochrome P450] + NADPH = 2 reduced [cytochrome P450] + NADP(+) + H(+)</text>
        <dbReference type="Rhea" id="RHEA:24040"/>
        <dbReference type="Rhea" id="RHEA-COMP:14627"/>
        <dbReference type="Rhea" id="RHEA-COMP:14628"/>
        <dbReference type="ChEBI" id="CHEBI:15378"/>
        <dbReference type="ChEBI" id="CHEBI:55376"/>
        <dbReference type="ChEBI" id="CHEBI:57783"/>
        <dbReference type="ChEBI" id="CHEBI:58349"/>
        <dbReference type="ChEBI" id="CHEBI:60344"/>
        <dbReference type="EC" id="1.6.2.4"/>
    </reaction>
</comment>
<dbReference type="PROSITE" id="PS51384">
    <property type="entry name" value="FAD_FR"/>
    <property type="match status" value="1"/>
</dbReference>
<accession>A0A2I1DEJ0</accession>
<dbReference type="PIRSF" id="PIRSF000209">
    <property type="entry name" value="Bifunctional_P450_P450R"/>
    <property type="match status" value="1"/>
</dbReference>
<dbReference type="Gene3D" id="3.40.50.360">
    <property type="match status" value="1"/>
</dbReference>
<dbReference type="SUPFAM" id="SSF63380">
    <property type="entry name" value="Riboflavin synthase domain-like"/>
    <property type="match status" value="1"/>
</dbReference>
<dbReference type="SUPFAM" id="SSF48264">
    <property type="entry name" value="Cytochrome P450"/>
    <property type="match status" value="1"/>
</dbReference>
<dbReference type="CDD" id="cd11068">
    <property type="entry name" value="CYP120A1"/>
    <property type="match status" value="1"/>
</dbReference>
<dbReference type="InterPro" id="IPR029039">
    <property type="entry name" value="Flavoprotein-like_sf"/>
</dbReference>
<feature type="binding site" description="axial binding residue" evidence="17">
    <location>
        <position position="418"/>
    </location>
    <ligand>
        <name>heme</name>
        <dbReference type="ChEBI" id="CHEBI:30413"/>
    </ligand>
    <ligandPart>
        <name>Fe</name>
        <dbReference type="ChEBI" id="CHEBI:18248"/>
    </ligandPart>
</feature>
<evidence type="ECO:0000256" key="14">
    <source>
        <dbReference type="ARBA" id="ARBA00047827"/>
    </source>
</evidence>
<dbReference type="PANTHER" id="PTHR19384">
    <property type="entry name" value="NITRIC OXIDE SYNTHASE-RELATED"/>
    <property type="match status" value="1"/>
</dbReference>
<evidence type="ECO:0000256" key="7">
    <source>
        <dbReference type="ARBA" id="ARBA00022723"/>
    </source>
</evidence>
<keyword evidence="11 16" id="KW-0560">Oxidoreductase</keyword>
<feature type="region of interest" description="Disordered" evidence="18">
    <location>
        <begin position="1008"/>
        <end position="1036"/>
    </location>
</feature>
<dbReference type="AlphaFoldDB" id="A0A2I1DEJ0"/>
<dbReference type="GO" id="GO:0010181">
    <property type="term" value="F:FMN binding"/>
    <property type="evidence" value="ECO:0007669"/>
    <property type="project" value="UniProtKB-UniRule"/>
</dbReference>
<keyword evidence="4 16" id="KW-0349">Heme</keyword>
<name>A0A2I1DEJ0_ASPC2</name>
<dbReference type="GO" id="GO:0005829">
    <property type="term" value="C:cytosol"/>
    <property type="evidence" value="ECO:0007669"/>
    <property type="project" value="TreeGrafter"/>
</dbReference>
<evidence type="ECO:0000256" key="11">
    <source>
        <dbReference type="ARBA" id="ARBA00023002"/>
    </source>
</evidence>
<keyword evidence="3 16" id="KW-0813">Transport</keyword>
<dbReference type="Proteomes" id="UP000234254">
    <property type="component" value="Unassembled WGS sequence"/>
</dbReference>
<evidence type="ECO:0000256" key="3">
    <source>
        <dbReference type="ARBA" id="ARBA00022448"/>
    </source>
</evidence>
<dbReference type="FunFam" id="1.10.630.10:FF:000040">
    <property type="entry name" value="Bifunctional cytochrome P450/NADPH--P450 reductase"/>
    <property type="match status" value="1"/>
</dbReference>
<proteinExistence type="inferred from homology"/>
<feature type="domain" description="Flavodoxin-like" evidence="19">
    <location>
        <begin position="514"/>
        <end position="654"/>
    </location>
</feature>
<dbReference type="Pfam" id="PF00175">
    <property type="entry name" value="NAD_binding_1"/>
    <property type="match status" value="1"/>
</dbReference>
<dbReference type="GO" id="GO:0005506">
    <property type="term" value="F:iron ion binding"/>
    <property type="evidence" value="ECO:0007669"/>
    <property type="project" value="UniProtKB-UniRule"/>
</dbReference>
<keyword evidence="5 16" id="KW-0285">Flavoprotein</keyword>
<evidence type="ECO:0000256" key="6">
    <source>
        <dbReference type="ARBA" id="ARBA00022643"/>
    </source>
</evidence>
<dbReference type="GeneID" id="36548215"/>
<dbReference type="Gene3D" id="2.40.30.10">
    <property type="entry name" value="Translation factors"/>
    <property type="match status" value="1"/>
</dbReference>
<feature type="domain" description="FAD-binding FR-type" evidence="20">
    <location>
        <begin position="690"/>
        <end position="923"/>
    </location>
</feature>
<keyword evidence="9 16" id="KW-0521">NADP</keyword>
<evidence type="ECO:0000259" key="20">
    <source>
        <dbReference type="PROSITE" id="PS51384"/>
    </source>
</evidence>
<evidence type="ECO:0000256" key="16">
    <source>
        <dbReference type="PIRNR" id="PIRNR000209"/>
    </source>
</evidence>
<dbReference type="SUPFAM" id="SSF52218">
    <property type="entry name" value="Flavoproteins"/>
    <property type="match status" value="1"/>
</dbReference>
<dbReference type="Pfam" id="PF00258">
    <property type="entry name" value="Flavodoxin_1"/>
    <property type="match status" value="1"/>
</dbReference>
<dbReference type="Gene3D" id="1.10.630.10">
    <property type="entry name" value="Cytochrome P450"/>
    <property type="match status" value="1"/>
</dbReference>
<dbReference type="EMBL" id="MSFM01000001">
    <property type="protein sequence ID" value="PKY08288.1"/>
    <property type="molecule type" value="Genomic_DNA"/>
</dbReference>
<dbReference type="PRINTS" id="PR00385">
    <property type="entry name" value="P450"/>
</dbReference>
<keyword evidence="8 16" id="KW-0274">FAD</keyword>
<evidence type="ECO:0000256" key="18">
    <source>
        <dbReference type="SAM" id="MobiDB-lite"/>
    </source>
</evidence>
<dbReference type="EC" id="1.14.14.1" evidence="16"/>
<keyword evidence="7 16" id="KW-0479">Metal-binding</keyword>
<sequence>MTNPGHVPIPRPKGVPILGNLLEFDSDVPLNRLHELADIHGQIFRLVVAGNSLVFISSQELANEVCNEERFTKFVVSGLKELRNGVRDGLFTANYPEEENWAIAHRILVPAFGPLMIRSMFADMYDIGTQLVMKWARQGSDVPIVVTDDFTRLTLDTVGLCSMGIRFNSFYSEDLHPFIKAMGNMLKVAGNRSRRPGLVNSLLSNIPTTEDKKFWTDIEYMRSFSHELLAARRNHPEDKQDLMNALVLGRDPQTGQGLSDESIVNNMLTFLIAGHETTSGALSFLFYFLLKTPRAYKKVREEVDAVIGQRKVRVEDLPKLVYVDAALKETLRMRSTAPLMALHAHPTKNKEDPVTLGGGKYVIGKNEPIVVVLGKLHMDPKVYGADAEEFRPERMLDGGFESLPKNAWKPFGNGLRACTGRPFAWQEMLLVVALLFQSFNFQMEDPNYELRMTQMLTIKPRDFYMKATLRSGLDATKLAMSFSGSGDVVTERSVAVVDSCANKSVSDSTRTRPMHIFFGSNTGTCEAFSRRLANDAVRYGFSAEVKPLDSAMQNVPRDGPVVFITASYEGQPPDNAAHFFHWLDGLEGNELEGTNFAVFGCGHHDWQSTFHRVPKAADTLISQRGGTRLCDLGLADAADADMFSSFDSWAESDLWPAIASSLGEPMSREGRKSALQVTVSSGVRPSTLGLQLQEGTVLENQLLTAPGVPEKRMIRFKLPSDMTYRCGDYLAVLPINPASVVRRAIRHFGLSWDTTLTLASNGTASIPLGTPMSAFDLFSTYVELSQPASRRDLIILADAADGDVSTQVKLKHLASDHTTFAEEVVKKQVSPLDILTCYPSIKIPLEVFLIMLPPMRVRQYSISSSPLPNSSECTITFSVINTAPTAAAPQAHQGVASNYLSELRPGERAQIDVRPCHSGFRPPLDLETPMIMICAGSGLAPFRGFIMDRAERILERRNNPGFEGGSKEPAKVILYVGCRTKGKDDIYATELDAWARLGAVEVKWAYSRPSSPADPPAGPSSSALASSPQRLAESLDRRQHVQDLMGAQGDEISELMDHGARVYVCGGIGVANGVRQAFKTIYLKQERDAIRQAMERGENVTTEADEDALAEAYLDGLKVKERYATDVFT</sequence>
<dbReference type="PANTHER" id="PTHR19384:SF127">
    <property type="entry name" value="BIFUNCTIONAL CYTOCHROME P450_NADPH--P450 REDUCTASE"/>
    <property type="match status" value="1"/>
</dbReference>
<evidence type="ECO:0000256" key="8">
    <source>
        <dbReference type="ARBA" id="ARBA00022827"/>
    </source>
</evidence>
<dbReference type="InterPro" id="IPR017938">
    <property type="entry name" value="Riboflavin_synthase-like_b-brl"/>
</dbReference>
<evidence type="ECO:0000256" key="9">
    <source>
        <dbReference type="ARBA" id="ARBA00022857"/>
    </source>
</evidence>
<dbReference type="PROSITE" id="PS50902">
    <property type="entry name" value="FLAVODOXIN_LIKE"/>
    <property type="match status" value="1"/>
</dbReference>
<evidence type="ECO:0000313" key="22">
    <source>
        <dbReference type="Proteomes" id="UP000234254"/>
    </source>
</evidence>
<evidence type="ECO:0000256" key="1">
    <source>
        <dbReference type="ARBA" id="ARBA00001971"/>
    </source>
</evidence>
<dbReference type="VEuPathDB" id="FungiDB:P168DRAFT_323448"/>
<dbReference type="InterPro" id="IPR001433">
    <property type="entry name" value="OxRdtase_FAD/NAD-bd"/>
</dbReference>
<evidence type="ECO:0000313" key="21">
    <source>
        <dbReference type="EMBL" id="PKY08288.1"/>
    </source>
</evidence>
<evidence type="ECO:0000256" key="2">
    <source>
        <dbReference type="ARBA" id="ARBA00010018"/>
    </source>
</evidence>
<evidence type="ECO:0000256" key="13">
    <source>
        <dbReference type="ARBA" id="ARBA00023033"/>
    </source>
</evidence>
<dbReference type="InterPro" id="IPR023173">
    <property type="entry name" value="NADPH_Cyt_P450_Rdtase_alpha"/>
</dbReference>
<dbReference type="SUPFAM" id="SSF52343">
    <property type="entry name" value="Ferredoxin reductase-like, C-terminal NADP-linked domain"/>
    <property type="match status" value="1"/>
</dbReference>
<protein>
    <recommendedName>
        <fullName evidence="16">Bifunctional cytochrome P450/NADPH--P450 reductase</fullName>
    </recommendedName>
    <domain>
        <recommendedName>
            <fullName evidence="16">Cytochrome P450</fullName>
            <ecNumber evidence="16">1.14.14.1</ecNumber>
        </recommendedName>
    </domain>
    <domain>
        <recommendedName>
            <fullName evidence="16">NADPH--cytochrome P450 reductase</fullName>
            <ecNumber evidence="16">1.6.2.4</ecNumber>
        </recommendedName>
    </domain>
</protein>
<dbReference type="EC" id="1.6.2.4" evidence="16"/>
<evidence type="ECO:0000256" key="12">
    <source>
        <dbReference type="ARBA" id="ARBA00023004"/>
    </source>
</evidence>
<evidence type="ECO:0000256" key="4">
    <source>
        <dbReference type="ARBA" id="ARBA00022617"/>
    </source>
</evidence>
<evidence type="ECO:0000259" key="19">
    <source>
        <dbReference type="PROSITE" id="PS50902"/>
    </source>
</evidence>
<dbReference type="CDD" id="cd06206">
    <property type="entry name" value="bifunctional_CYPOR"/>
    <property type="match status" value="1"/>
</dbReference>
<dbReference type="InterPro" id="IPR002401">
    <property type="entry name" value="Cyt_P450_E_grp-I"/>
</dbReference>
<comment type="cofactor">
    <cofactor evidence="16">
        <name>FAD</name>
        <dbReference type="ChEBI" id="CHEBI:57692"/>
    </cofactor>
    <cofactor evidence="16">
        <name>FMN</name>
        <dbReference type="ChEBI" id="CHEBI:58210"/>
    </cofactor>
</comment>
<dbReference type="InterPro" id="IPR023206">
    <property type="entry name" value="Bifunctional_P450_P450_red"/>
</dbReference>
<dbReference type="InterPro" id="IPR008254">
    <property type="entry name" value="Flavodoxin/NO_synth"/>
</dbReference>
<feature type="compositionally biased region" description="Low complexity" evidence="18">
    <location>
        <begin position="1019"/>
        <end position="1028"/>
    </location>
</feature>
<reference evidence="21" key="1">
    <citation type="submission" date="2016-12" db="EMBL/GenBank/DDBJ databases">
        <title>The genomes of Aspergillus section Nigri reveals drivers in fungal speciation.</title>
        <authorList>
            <consortium name="DOE Joint Genome Institute"/>
            <person name="Vesth T.C."/>
            <person name="Nybo J."/>
            <person name="Theobald S."/>
            <person name="Brandl J."/>
            <person name="Frisvad J.C."/>
            <person name="Nielsen K.F."/>
            <person name="Lyhne E.K."/>
            <person name="Kogle M.E."/>
            <person name="Kuo A."/>
            <person name="Riley R."/>
            <person name="Clum A."/>
            <person name="Nolan M."/>
            <person name="Lipzen A."/>
            <person name="Salamov A."/>
            <person name="Henrissat B."/>
            <person name="Wiebenga A."/>
            <person name="De vries R.P."/>
            <person name="Grigoriev I.V."/>
            <person name="Mortensen U.H."/>
            <person name="Andersen M.R."/>
            <person name="Baker S.E."/>
        </authorList>
    </citation>
    <scope>NUCLEOTIDE SEQUENCE</scope>
    <source>
        <strain evidence="21">IBT 28561</strain>
    </source>
</reference>
<dbReference type="InterPro" id="IPR036396">
    <property type="entry name" value="Cyt_P450_sf"/>
</dbReference>
<dbReference type="Pfam" id="PF00667">
    <property type="entry name" value="FAD_binding_1"/>
    <property type="match status" value="1"/>
</dbReference>
<keyword evidence="22" id="KW-1185">Reference proteome</keyword>
<evidence type="ECO:0000256" key="15">
    <source>
        <dbReference type="ARBA" id="ARBA00049342"/>
    </source>
</evidence>
<comment type="similarity">
    <text evidence="2 16">In the N-terminal section; belongs to the cytochrome P450 family.</text>
</comment>
<keyword evidence="13 16" id="KW-0503">Monooxygenase</keyword>
<evidence type="ECO:0000256" key="17">
    <source>
        <dbReference type="PIRSR" id="PIRSR000209-1"/>
    </source>
</evidence>
<dbReference type="GO" id="GO:0070330">
    <property type="term" value="F:aromatase activity"/>
    <property type="evidence" value="ECO:0007669"/>
    <property type="project" value="UniProtKB-UniRule"/>
</dbReference>
<comment type="cofactor">
    <cofactor evidence="1 16 17">
        <name>heme</name>
        <dbReference type="ChEBI" id="CHEBI:30413"/>
    </cofactor>
</comment>